<dbReference type="Pfam" id="PF07690">
    <property type="entry name" value="MFS_1"/>
    <property type="match status" value="1"/>
</dbReference>
<dbReference type="AlphaFoldDB" id="A0A1M4X7C4"/>
<evidence type="ECO:0000313" key="3">
    <source>
        <dbReference type="EMBL" id="SHE89351.1"/>
    </source>
</evidence>
<evidence type="ECO:0000313" key="4">
    <source>
        <dbReference type="Proteomes" id="UP000184476"/>
    </source>
</evidence>
<dbReference type="InterPro" id="IPR011701">
    <property type="entry name" value="MFS"/>
</dbReference>
<dbReference type="RefSeq" id="WP_073154552.1">
    <property type="nucleotide sequence ID" value="NZ_FQVL01000004.1"/>
</dbReference>
<keyword evidence="2" id="KW-0472">Membrane</keyword>
<sequence length="394" mass="43139">MYRVIEWILRIKGYPRNVAVSVLATSLVVVNQALLSMPLPLVLELQGIKEHTGVVMAVFAVAAVIGSFLAGTQSILFGARSTGLLGLVLMGVGSIGYAFDSLTVLIIARVIQGYAFGLSLAAIGMLQWVGVSKPEQGRATAAVSAANAFSWFAGPISFWLISELTNVVADNRLVYSVWVAVGLMTMLLAIRILLSLESRPKQSKVHARTVREWVAKNIHGPSYATSLLNVGMVVFYWQYMSYMPMYSSYGKDIIFLTVALSVIAALVTGRFADSRHLILLSRVTMVLSVFFVIHGEFWSLVVAAILMSFGYRANWNGTVQKMQSQLPEHLKANATSAWQTSLNIGNAIGFWIGGSVGSATNYTSQMWWFALPFVVCSALVALPWKNCSIRRRPR</sequence>
<feature type="transmembrane region" description="Helical" evidence="2">
    <location>
        <begin position="82"/>
        <end position="99"/>
    </location>
</feature>
<organism evidence="3 4">
    <name type="scientific">Seinonella peptonophila</name>
    <dbReference type="NCBI Taxonomy" id="112248"/>
    <lineage>
        <taxon>Bacteria</taxon>
        <taxon>Bacillati</taxon>
        <taxon>Bacillota</taxon>
        <taxon>Bacilli</taxon>
        <taxon>Bacillales</taxon>
        <taxon>Thermoactinomycetaceae</taxon>
        <taxon>Seinonella</taxon>
    </lineage>
</organism>
<dbReference type="InterPro" id="IPR036259">
    <property type="entry name" value="MFS_trans_sf"/>
</dbReference>
<dbReference type="PANTHER" id="PTHR23531:SF1">
    <property type="entry name" value="QUINOLENE RESISTANCE PROTEIN NORA"/>
    <property type="match status" value="1"/>
</dbReference>
<dbReference type="GO" id="GO:0022857">
    <property type="term" value="F:transmembrane transporter activity"/>
    <property type="evidence" value="ECO:0007669"/>
    <property type="project" value="InterPro"/>
</dbReference>
<protein>
    <submittedName>
        <fullName evidence="3">Predicted arabinose efflux permease, MFS family</fullName>
    </submittedName>
</protein>
<dbReference type="EMBL" id="FQVL01000004">
    <property type="protein sequence ID" value="SHE89351.1"/>
    <property type="molecule type" value="Genomic_DNA"/>
</dbReference>
<dbReference type="Proteomes" id="UP000184476">
    <property type="component" value="Unassembled WGS sequence"/>
</dbReference>
<reference evidence="3 4" key="1">
    <citation type="submission" date="2016-11" db="EMBL/GenBank/DDBJ databases">
        <authorList>
            <person name="Jaros S."/>
            <person name="Januszkiewicz K."/>
            <person name="Wedrychowicz H."/>
        </authorList>
    </citation>
    <scope>NUCLEOTIDE SEQUENCE [LARGE SCALE GENOMIC DNA]</scope>
    <source>
        <strain evidence="3 4">DSM 44666</strain>
    </source>
</reference>
<keyword evidence="2" id="KW-0812">Transmembrane</keyword>
<gene>
    <name evidence="3" type="ORF">SAMN05444392_104169</name>
</gene>
<proteinExistence type="predicted"/>
<name>A0A1M4X7C4_9BACL</name>
<feature type="transmembrane region" description="Helical" evidence="2">
    <location>
        <begin position="223"/>
        <end position="241"/>
    </location>
</feature>
<feature type="transmembrane region" description="Helical" evidence="2">
    <location>
        <begin position="51"/>
        <end position="70"/>
    </location>
</feature>
<feature type="transmembrane region" description="Helical" evidence="2">
    <location>
        <begin position="111"/>
        <end position="129"/>
    </location>
</feature>
<feature type="transmembrane region" description="Helical" evidence="2">
    <location>
        <begin position="284"/>
        <end position="311"/>
    </location>
</feature>
<dbReference type="SUPFAM" id="SSF103473">
    <property type="entry name" value="MFS general substrate transporter"/>
    <property type="match status" value="1"/>
</dbReference>
<keyword evidence="4" id="KW-1185">Reference proteome</keyword>
<feature type="transmembrane region" description="Helical" evidence="2">
    <location>
        <begin position="20"/>
        <end position="39"/>
    </location>
</feature>
<feature type="transmembrane region" description="Helical" evidence="2">
    <location>
        <begin position="366"/>
        <end position="384"/>
    </location>
</feature>
<comment type="subcellular location">
    <subcellularLocation>
        <location evidence="1">Cell membrane</location>
        <topology evidence="1">Multi-pass membrane protein</topology>
    </subcellularLocation>
</comment>
<dbReference type="InterPro" id="IPR052714">
    <property type="entry name" value="MFS_Exporter"/>
</dbReference>
<evidence type="ECO:0000256" key="1">
    <source>
        <dbReference type="ARBA" id="ARBA00004651"/>
    </source>
</evidence>
<dbReference type="STRING" id="112248.SAMN05444392_104169"/>
<feature type="transmembrane region" description="Helical" evidence="2">
    <location>
        <begin position="253"/>
        <end position="272"/>
    </location>
</feature>
<dbReference type="Gene3D" id="1.20.1250.20">
    <property type="entry name" value="MFS general substrate transporter like domains"/>
    <property type="match status" value="1"/>
</dbReference>
<keyword evidence="2" id="KW-1133">Transmembrane helix</keyword>
<dbReference type="PANTHER" id="PTHR23531">
    <property type="entry name" value="QUINOLENE RESISTANCE PROTEIN NORA"/>
    <property type="match status" value="1"/>
</dbReference>
<dbReference type="GO" id="GO:0005886">
    <property type="term" value="C:plasma membrane"/>
    <property type="evidence" value="ECO:0007669"/>
    <property type="project" value="UniProtKB-SubCell"/>
</dbReference>
<evidence type="ECO:0000256" key="2">
    <source>
        <dbReference type="SAM" id="Phobius"/>
    </source>
</evidence>
<accession>A0A1M4X7C4</accession>
<feature type="transmembrane region" description="Helical" evidence="2">
    <location>
        <begin position="141"/>
        <end position="161"/>
    </location>
</feature>
<feature type="transmembrane region" description="Helical" evidence="2">
    <location>
        <begin position="173"/>
        <end position="194"/>
    </location>
</feature>